<evidence type="ECO:0000313" key="4">
    <source>
        <dbReference type="Proteomes" id="UP000664369"/>
    </source>
</evidence>
<evidence type="ECO:0000313" key="3">
    <source>
        <dbReference type="EMBL" id="MBO2007713.1"/>
    </source>
</evidence>
<dbReference type="InterPro" id="IPR043710">
    <property type="entry name" value="DUF5650"/>
</dbReference>
<comment type="caution">
    <text evidence="3">The sequence shown here is derived from an EMBL/GenBank/DDBJ whole genome shotgun (WGS) entry which is preliminary data.</text>
</comment>
<dbReference type="Pfam" id="PF19081">
    <property type="entry name" value="Ig_7"/>
    <property type="match status" value="1"/>
</dbReference>
<evidence type="ECO:0000256" key="1">
    <source>
        <dbReference type="SAM" id="SignalP"/>
    </source>
</evidence>
<feature type="domain" description="Ig-like" evidence="2">
    <location>
        <begin position="783"/>
        <end position="855"/>
    </location>
</feature>
<name>A0ABS3Q9L8_9BACT</name>
<dbReference type="InterPro" id="IPR044023">
    <property type="entry name" value="Ig_7"/>
</dbReference>
<proteinExistence type="predicted"/>
<protein>
    <submittedName>
        <fullName evidence="3">T9SS type A sorting domain-containing protein</fullName>
    </submittedName>
</protein>
<dbReference type="Gene3D" id="2.60.40.10">
    <property type="entry name" value="Immunoglobulins"/>
    <property type="match status" value="1"/>
</dbReference>
<gene>
    <name evidence="3" type="ORF">J4E00_01530</name>
</gene>
<dbReference type="InterPro" id="IPR013783">
    <property type="entry name" value="Ig-like_fold"/>
</dbReference>
<reference evidence="3 4" key="1">
    <citation type="submission" date="2021-03" db="EMBL/GenBank/DDBJ databases">
        <authorList>
            <person name="Kim M.K."/>
        </authorList>
    </citation>
    <scope>NUCLEOTIDE SEQUENCE [LARGE SCALE GENOMIC DNA]</scope>
    <source>
        <strain evidence="3 4">BT442</strain>
    </source>
</reference>
<dbReference type="EMBL" id="JAGETZ010000001">
    <property type="protein sequence ID" value="MBO2007713.1"/>
    <property type="molecule type" value="Genomic_DNA"/>
</dbReference>
<organism evidence="3 4">
    <name type="scientific">Hymenobacter negativus</name>
    <dbReference type="NCBI Taxonomy" id="2795026"/>
    <lineage>
        <taxon>Bacteria</taxon>
        <taxon>Pseudomonadati</taxon>
        <taxon>Bacteroidota</taxon>
        <taxon>Cytophagia</taxon>
        <taxon>Cytophagales</taxon>
        <taxon>Hymenobacteraceae</taxon>
        <taxon>Hymenobacter</taxon>
    </lineage>
</organism>
<accession>A0ABS3Q9L8</accession>
<feature type="chain" id="PRO_5046071174" evidence="1">
    <location>
        <begin position="34"/>
        <end position="1033"/>
    </location>
</feature>
<feature type="signal peptide" evidence="1">
    <location>
        <begin position="1"/>
        <end position="33"/>
    </location>
</feature>
<evidence type="ECO:0000259" key="2">
    <source>
        <dbReference type="Pfam" id="PF19081"/>
    </source>
</evidence>
<dbReference type="Proteomes" id="UP000664369">
    <property type="component" value="Unassembled WGS sequence"/>
</dbReference>
<keyword evidence="4" id="KW-1185">Reference proteome</keyword>
<dbReference type="Pfam" id="PF18888">
    <property type="entry name" value="DUF5650"/>
    <property type="match status" value="12"/>
</dbReference>
<keyword evidence="1" id="KW-0732">Signal</keyword>
<sequence length="1033" mass="101407">MQTFYFTRGFFPSRMRGLAAALVLLGAAPAALAQSTTLPGPAGSGAFGSAVTVLPNGNFVVTDPLFDAGAAADVGAVYLYNGTTNAVISTLTGSTAGDQVGSGGVVTLANGNFVVRSPDWGNGAAAPRAGAVTWGSATAGASGAVSAANSLVGSTANDQVSADGLTPLRNGSYVVASSQWDNGAATNAGAATWQPGNGPAGGAVSTANSLVGTQAGDQVAFYAVNALPNGNYVVQSAFWANGAATEAGAVTWGSGTTGISGPVSAANSLVGTQQDDFVGSYNFTVLPSGNYLVYADHWKNGSVPSAGAVTWGSGTGGTVGPVSAANSLVGTTAYDNVGFWEATVLPNGNYLLLNDGWHNSSGSVFSAGAVTWGNGLTGTSGAVSAANSLVGDGVYNLSIGSDDFVLLPSGDYLVVTPRWSSAALNQAGAVTWGSGTGPTAGVVGPANSLVGTHNLDRVGEGGVVGLAGGQYVVSSPSWDNGGTADVGAVTWLAGGQASVSGVVSAANSLVGTTAGDQVGYSGVVALPNGHYVVGSMYWANGAAAEAGAVTWRNGTVPAGGAVVSAANSLVGSTAGDQLSNHGLKVLPSGHYVVNSPSWSNGGVPHAGAVTWLPGGSPTSGVVSAANSLVGSTADDYVGFETTLLRNGDYLVNSGLWNAPGAPQAGAFTWGSGASGIRGPVSLANSLVGSHPNDVGNSIVTSLPDGKYILWSSDWDNGPTANAGAITLGRGAAGPFGFISACTSAVGTVAGGGIDLAAAYHAPADQLIVGLPKDNKVVRGDGPPAAPTGAASQVFGPGATVANLAATGTAVRWYAAASGGAALPAGTPLVGTATYYASQTLNGCESVARLAVQASVPLPVELTEFTATAEGNMAVRLTWATASEKNSQAFEVERSVDGETFASIGTVAAAGTSTSPRTYGLLDAKLPAGATVLYYRLKQLDADGSFSYSPVRPVTLTGATAGLALYPNPAPSGTATLTGVLPGTVVTVLDPLGRPVTSATADAAGTAALVPPAGLPAGVYVVRVDGKALRLTVE</sequence>
<dbReference type="RefSeq" id="WP_208173245.1">
    <property type="nucleotide sequence ID" value="NZ_JAGETZ010000001.1"/>
</dbReference>